<dbReference type="PIRSF" id="PIRSF005962">
    <property type="entry name" value="Pept_M20D_amidohydro"/>
    <property type="match status" value="1"/>
</dbReference>
<accession>A0A2P8FB61</accession>
<evidence type="ECO:0000313" key="5">
    <source>
        <dbReference type="Proteomes" id="UP000240418"/>
    </source>
</evidence>
<dbReference type="GO" id="GO:0019877">
    <property type="term" value="P:diaminopimelate biosynthetic process"/>
    <property type="evidence" value="ECO:0007669"/>
    <property type="project" value="UniProtKB-ARBA"/>
</dbReference>
<dbReference type="PANTHER" id="PTHR11014:SF63">
    <property type="entry name" value="METALLOPEPTIDASE, PUTATIVE (AFU_ORTHOLOGUE AFUA_6G09600)-RELATED"/>
    <property type="match status" value="1"/>
</dbReference>
<keyword evidence="1 4" id="KW-0378">Hydrolase</keyword>
<evidence type="ECO:0000313" key="4">
    <source>
        <dbReference type="EMBL" id="PSL18973.1"/>
    </source>
</evidence>
<gene>
    <name evidence="4" type="ORF">CLV88_108153</name>
</gene>
<feature type="binding site" evidence="2">
    <location>
        <position position="93"/>
    </location>
    <ligand>
        <name>Mn(2+)</name>
        <dbReference type="ChEBI" id="CHEBI:29035"/>
        <label>2</label>
    </ligand>
</feature>
<dbReference type="NCBIfam" id="TIGR01891">
    <property type="entry name" value="amidohydrolases"/>
    <property type="match status" value="1"/>
</dbReference>
<dbReference type="InterPro" id="IPR036264">
    <property type="entry name" value="Bact_exopeptidase_dim_dom"/>
</dbReference>
<comment type="cofactor">
    <cofactor evidence="2">
        <name>Mn(2+)</name>
        <dbReference type="ChEBI" id="CHEBI:29035"/>
    </cofactor>
    <text evidence="2">The Mn(2+) ion enhances activity.</text>
</comment>
<feature type="binding site" evidence="2">
    <location>
        <position position="348"/>
    </location>
    <ligand>
        <name>Mn(2+)</name>
        <dbReference type="ChEBI" id="CHEBI:29035"/>
        <label>2</label>
    </ligand>
</feature>
<dbReference type="AlphaFoldDB" id="A0A2P8FB61"/>
<keyword evidence="2" id="KW-0479">Metal-binding</keyword>
<reference evidence="4 5" key="1">
    <citation type="submission" date="2018-03" db="EMBL/GenBank/DDBJ databases">
        <title>Genomic Encyclopedia of Archaeal and Bacterial Type Strains, Phase II (KMG-II): from individual species to whole genera.</title>
        <authorList>
            <person name="Goeker M."/>
        </authorList>
    </citation>
    <scope>NUCLEOTIDE SEQUENCE [LARGE SCALE GENOMIC DNA]</scope>
    <source>
        <strain evidence="4 5">DSM 100673</strain>
    </source>
</reference>
<dbReference type="Proteomes" id="UP000240418">
    <property type="component" value="Unassembled WGS sequence"/>
</dbReference>
<feature type="binding site" evidence="2">
    <location>
        <position position="152"/>
    </location>
    <ligand>
        <name>Mn(2+)</name>
        <dbReference type="ChEBI" id="CHEBI:29035"/>
        <label>2</label>
    </ligand>
</feature>
<dbReference type="OrthoDB" id="9777385at2"/>
<dbReference type="RefSeq" id="WP_106608958.1">
    <property type="nucleotide sequence ID" value="NZ_PYGJ01000008.1"/>
</dbReference>
<dbReference type="SUPFAM" id="SSF55031">
    <property type="entry name" value="Bacterial exopeptidase dimerisation domain"/>
    <property type="match status" value="1"/>
</dbReference>
<name>A0A2P8FB61_9RHOB</name>
<keyword evidence="2" id="KW-0464">Manganese</keyword>
<dbReference type="FunFam" id="3.30.70.360:FF:000001">
    <property type="entry name" value="N-acetyldiaminopimelate deacetylase"/>
    <property type="match status" value="1"/>
</dbReference>
<dbReference type="Gene3D" id="3.40.630.10">
    <property type="entry name" value="Zn peptidases"/>
    <property type="match status" value="1"/>
</dbReference>
<dbReference type="InterPro" id="IPR017439">
    <property type="entry name" value="Amidohydrolase"/>
</dbReference>
<dbReference type="Gene3D" id="3.30.70.360">
    <property type="match status" value="1"/>
</dbReference>
<dbReference type="InterPro" id="IPR011650">
    <property type="entry name" value="Peptidase_M20_dimer"/>
</dbReference>
<feature type="binding site" evidence="2">
    <location>
        <position position="126"/>
    </location>
    <ligand>
        <name>Mn(2+)</name>
        <dbReference type="ChEBI" id="CHEBI:29035"/>
        <label>2</label>
    </ligand>
</feature>
<dbReference type="Pfam" id="PF07687">
    <property type="entry name" value="M20_dimer"/>
    <property type="match status" value="1"/>
</dbReference>
<comment type="caution">
    <text evidence="4">The sequence shown here is derived from an EMBL/GenBank/DDBJ whole genome shotgun (WGS) entry which is preliminary data.</text>
</comment>
<feature type="binding site" evidence="2">
    <location>
        <position position="91"/>
    </location>
    <ligand>
        <name>Mn(2+)</name>
        <dbReference type="ChEBI" id="CHEBI:29035"/>
        <label>2</label>
    </ligand>
</feature>
<dbReference type="EMBL" id="PYGJ01000008">
    <property type="protein sequence ID" value="PSL18973.1"/>
    <property type="molecule type" value="Genomic_DNA"/>
</dbReference>
<dbReference type="PANTHER" id="PTHR11014">
    <property type="entry name" value="PEPTIDASE M20 FAMILY MEMBER"/>
    <property type="match status" value="1"/>
</dbReference>
<keyword evidence="5" id="KW-1185">Reference proteome</keyword>
<dbReference type="InterPro" id="IPR002933">
    <property type="entry name" value="Peptidase_M20"/>
</dbReference>
<dbReference type="GO" id="GO:0050118">
    <property type="term" value="F:N-acetyldiaminopimelate deacetylase activity"/>
    <property type="evidence" value="ECO:0007669"/>
    <property type="project" value="UniProtKB-ARBA"/>
</dbReference>
<sequence length="374" mass="40392">MLDLKAFRRDLHAHPETSFDLERTPRLIAMQLERAGLEVTRDVGRTGLVATLRRGPEETAIGFRADMDALPIKEANAFDHRSTIPEKFHGCGHDGHSTMLLGAALALAADPTIERTIHFVFQPDEENGNGAAAMIADGLFDRFPMQAIYGLHNMPGIELGHFATQSGPFCAFEDNFEIRVEGRGGHASMPDKGVDPIVAASAIVLQLQSIVSRSLPPSEHAVVSVTEFITDGARNILPSNVTLRGDCRGFSDHVSKRIASRLREIVAGVCAAHDARAEVDYSTSFRPLVNNLVATQKIAKAAGAVGSVNANYGRVGFSEDFAEFLKHVPGAFCLMGNGTDGHAAMPLHNPAYDFNDDGIDHGIAFWLELAKSEV</sequence>
<dbReference type="GO" id="GO:0046872">
    <property type="term" value="F:metal ion binding"/>
    <property type="evidence" value="ECO:0007669"/>
    <property type="project" value="UniProtKB-KW"/>
</dbReference>
<protein>
    <submittedName>
        <fullName evidence="4">Hippurate hydrolase</fullName>
    </submittedName>
</protein>
<proteinExistence type="predicted"/>
<evidence type="ECO:0000256" key="2">
    <source>
        <dbReference type="PIRSR" id="PIRSR005962-1"/>
    </source>
</evidence>
<evidence type="ECO:0000259" key="3">
    <source>
        <dbReference type="Pfam" id="PF07687"/>
    </source>
</evidence>
<feature type="domain" description="Peptidase M20 dimerisation" evidence="3">
    <location>
        <begin position="176"/>
        <end position="267"/>
    </location>
</feature>
<dbReference type="Pfam" id="PF01546">
    <property type="entry name" value="Peptidase_M20"/>
    <property type="match status" value="1"/>
</dbReference>
<organism evidence="4 5">
    <name type="scientific">Shimia abyssi</name>
    <dbReference type="NCBI Taxonomy" id="1662395"/>
    <lineage>
        <taxon>Bacteria</taxon>
        <taxon>Pseudomonadati</taxon>
        <taxon>Pseudomonadota</taxon>
        <taxon>Alphaproteobacteria</taxon>
        <taxon>Rhodobacterales</taxon>
        <taxon>Roseobacteraceae</taxon>
    </lineage>
</organism>
<evidence type="ECO:0000256" key="1">
    <source>
        <dbReference type="ARBA" id="ARBA00022801"/>
    </source>
</evidence>
<dbReference type="SUPFAM" id="SSF53187">
    <property type="entry name" value="Zn-dependent exopeptidases"/>
    <property type="match status" value="1"/>
</dbReference>